<feature type="domain" description="Hemerythrin-like" evidence="1">
    <location>
        <begin position="5"/>
        <end position="129"/>
    </location>
</feature>
<dbReference type="GO" id="GO:0005886">
    <property type="term" value="C:plasma membrane"/>
    <property type="evidence" value="ECO:0007669"/>
    <property type="project" value="TreeGrafter"/>
</dbReference>
<proteinExistence type="predicted"/>
<dbReference type="PaxDb" id="589924-Ferp_1505"/>
<reference evidence="3" key="1">
    <citation type="submission" date="2010-02" db="EMBL/GenBank/DDBJ databases">
        <title>Complete sequence of Ferroglobus placidus DSM 10642.</title>
        <authorList>
            <consortium name="US DOE Joint Genome Institute"/>
            <person name="Lucas S."/>
            <person name="Copeland A."/>
            <person name="Lapidus A."/>
            <person name="Cheng J.-F."/>
            <person name="Bruce D."/>
            <person name="Goodwin L."/>
            <person name="Pitluck S."/>
            <person name="Saunders E."/>
            <person name="Brettin T."/>
            <person name="Detter J.C."/>
            <person name="Han C."/>
            <person name="Tapia R."/>
            <person name="Larimer F."/>
            <person name="Land M."/>
            <person name="Hauser L."/>
            <person name="Kyrpides N."/>
            <person name="Ivanova N."/>
            <person name="Holmes D."/>
            <person name="Lovley D."/>
            <person name="Kyrpides N."/>
            <person name="Anderson I.J."/>
            <person name="Woyke T."/>
        </authorList>
    </citation>
    <scope>NUCLEOTIDE SEQUENCE [LARGE SCALE GENOMIC DNA]</scope>
    <source>
        <strain evidence="3">DSM 10642 / AEDII12DO</strain>
    </source>
</reference>
<dbReference type="AlphaFoldDB" id="D3RYU3"/>
<dbReference type="Pfam" id="PF01814">
    <property type="entry name" value="Hemerythrin"/>
    <property type="match status" value="1"/>
</dbReference>
<protein>
    <submittedName>
        <fullName evidence="2">Hemerythrin HHE cation binding domain protein</fullName>
    </submittedName>
</protein>
<dbReference type="GeneID" id="8779025"/>
<gene>
    <name evidence="2" type="ordered locus">Ferp_1505</name>
</gene>
<dbReference type="eggNOG" id="arCOG01471">
    <property type="taxonomic scope" value="Archaea"/>
</dbReference>
<organism evidence="2 3">
    <name type="scientific">Ferroglobus placidus (strain DSM 10642 / AEDII12DO)</name>
    <dbReference type="NCBI Taxonomy" id="589924"/>
    <lineage>
        <taxon>Archaea</taxon>
        <taxon>Methanobacteriati</taxon>
        <taxon>Methanobacteriota</taxon>
        <taxon>Archaeoglobi</taxon>
        <taxon>Archaeoglobales</taxon>
        <taxon>Archaeoglobaceae</taxon>
        <taxon>Ferroglobus</taxon>
    </lineage>
</organism>
<dbReference type="HOGENOM" id="CLU_1131569_0_0_2"/>
<dbReference type="OrthoDB" id="131831at2157"/>
<sequence length="245" mass="28632">MTKNPFEILAVEHYPILQVASALAAMKTTHEINPEILKEAVNFIRNYADRYHHEKEEKVVFERTKKKRIDYSPIEAMEKEHEMTRGVVKQAVKALEEGKIEDAIVNLRNWANFIPNHIERENFVLFPALNNVFSEEEKEEILKEFERVDEELGSFEEMENLASKIFLEIVSKSGNAILEARAIPKEDRDDFVLKLAHALPKNAALTVLYDEKSEELEKKLDSFEIEEIKKRGVYAFKIKRRKDKD</sequence>
<reference evidence="2 3" key="2">
    <citation type="journal article" date="2011" name="Stand. Genomic Sci.">
        <title>Complete genome sequence of Ferroglobus placidus AEDII12DO.</title>
        <authorList>
            <person name="Anderson I."/>
            <person name="Risso C."/>
            <person name="Holmes D."/>
            <person name="Lucas S."/>
            <person name="Copeland A."/>
            <person name="Lapidus A."/>
            <person name="Cheng J.F."/>
            <person name="Bruce D."/>
            <person name="Goodwin L."/>
            <person name="Pitluck S."/>
            <person name="Saunders E."/>
            <person name="Brettin T."/>
            <person name="Detter J.C."/>
            <person name="Han C."/>
            <person name="Tapia R."/>
            <person name="Larimer F."/>
            <person name="Land M."/>
            <person name="Hauser L."/>
            <person name="Woyke T."/>
            <person name="Lovley D."/>
            <person name="Kyrpides N."/>
            <person name="Ivanova N."/>
        </authorList>
    </citation>
    <scope>NUCLEOTIDE SEQUENCE [LARGE SCALE GENOMIC DNA]</scope>
    <source>
        <strain evidence="3">DSM 10642 / AEDII12DO</strain>
    </source>
</reference>
<dbReference type="RefSeq" id="WP_012965997.1">
    <property type="nucleotide sequence ID" value="NC_013849.1"/>
</dbReference>
<evidence type="ECO:0000313" key="3">
    <source>
        <dbReference type="Proteomes" id="UP000002613"/>
    </source>
</evidence>
<keyword evidence="3" id="KW-1185">Reference proteome</keyword>
<evidence type="ECO:0000259" key="1">
    <source>
        <dbReference type="Pfam" id="PF01814"/>
    </source>
</evidence>
<dbReference type="Gene3D" id="1.20.120.520">
    <property type="entry name" value="nmb1532 protein domain like"/>
    <property type="match status" value="1"/>
</dbReference>
<evidence type="ECO:0000313" key="2">
    <source>
        <dbReference type="EMBL" id="ADC65656.1"/>
    </source>
</evidence>
<accession>D3RYU3</accession>
<dbReference type="KEGG" id="fpl:Ferp_1505"/>
<dbReference type="Proteomes" id="UP000002613">
    <property type="component" value="Chromosome"/>
</dbReference>
<dbReference type="STRING" id="589924.Ferp_1505"/>
<dbReference type="EMBL" id="CP001899">
    <property type="protein sequence ID" value="ADC65656.1"/>
    <property type="molecule type" value="Genomic_DNA"/>
</dbReference>
<dbReference type="InterPro" id="IPR012312">
    <property type="entry name" value="Hemerythrin-like"/>
</dbReference>
<dbReference type="PANTHER" id="PTHR39966:SF1">
    <property type="entry name" value="HEMERYTHRIN-LIKE DOMAIN-CONTAINING PROTEIN"/>
    <property type="match status" value="1"/>
</dbReference>
<name>D3RYU3_FERPA</name>
<dbReference type="PANTHER" id="PTHR39966">
    <property type="entry name" value="BLL2471 PROTEIN-RELATED"/>
    <property type="match status" value="1"/>
</dbReference>